<organism evidence="5 6">
    <name type="scientific">Maribacter confluentis</name>
    <dbReference type="NCBI Taxonomy" id="1656093"/>
    <lineage>
        <taxon>Bacteria</taxon>
        <taxon>Pseudomonadati</taxon>
        <taxon>Bacteroidota</taxon>
        <taxon>Flavobacteriia</taxon>
        <taxon>Flavobacteriales</taxon>
        <taxon>Flavobacteriaceae</taxon>
        <taxon>Maribacter</taxon>
    </lineage>
</organism>
<name>A0ABT8RV88_9FLAO</name>
<dbReference type="InterPro" id="IPR013520">
    <property type="entry name" value="Ribonucl_H"/>
</dbReference>
<evidence type="ECO:0000256" key="1">
    <source>
        <dbReference type="ARBA" id="ARBA00022722"/>
    </source>
</evidence>
<reference evidence="5" key="2">
    <citation type="submission" date="2023-06" db="EMBL/GenBank/DDBJ databases">
        <authorList>
            <person name="Lucena T."/>
            <person name="Sun Q."/>
        </authorList>
    </citation>
    <scope>NUCLEOTIDE SEQUENCE</scope>
    <source>
        <strain evidence="5">CECT 8869</strain>
    </source>
</reference>
<evidence type="ECO:0000256" key="2">
    <source>
        <dbReference type="ARBA" id="ARBA00022801"/>
    </source>
</evidence>
<dbReference type="SUPFAM" id="SSF53098">
    <property type="entry name" value="Ribonuclease H-like"/>
    <property type="match status" value="1"/>
</dbReference>
<dbReference type="InterPro" id="IPR012337">
    <property type="entry name" value="RNaseH-like_sf"/>
</dbReference>
<dbReference type="InterPro" id="IPR006054">
    <property type="entry name" value="DnaQ"/>
</dbReference>
<keyword evidence="6" id="KW-1185">Reference proteome</keyword>
<proteinExistence type="predicted"/>
<evidence type="ECO:0000313" key="6">
    <source>
        <dbReference type="Proteomes" id="UP001168579"/>
    </source>
</evidence>
<dbReference type="NCBIfam" id="TIGR00573">
    <property type="entry name" value="dnaq"/>
    <property type="match status" value="1"/>
</dbReference>
<dbReference type="CDD" id="cd06127">
    <property type="entry name" value="DEDDh"/>
    <property type="match status" value="1"/>
</dbReference>
<dbReference type="RefSeq" id="WP_304437068.1">
    <property type="nucleotide sequence ID" value="NZ_JAUKUC010000001.1"/>
</dbReference>
<accession>A0ABT8RV88</accession>
<evidence type="ECO:0000256" key="3">
    <source>
        <dbReference type="ARBA" id="ARBA00022839"/>
    </source>
</evidence>
<dbReference type="PANTHER" id="PTHR30231">
    <property type="entry name" value="DNA POLYMERASE III SUBUNIT EPSILON"/>
    <property type="match status" value="1"/>
</dbReference>
<reference evidence="5" key="1">
    <citation type="journal article" date="2014" name="Int. J. Syst. Evol. Microbiol.">
        <title>Complete genome of a new Firmicutes species belonging to the dominant human colonic microbiota ('Ruminococcus bicirculans') reveals two chromosomes and a selective capacity to utilize plant glucans.</title>
        <authorList>
            <consortium name="NISC Comparative Sequencing Program"/>
            <person name="Wegmann U."/>
            <person name="Louis P."/>
            <person name="Goesmann A."/>
            <person name="Henrissat B."/>
            <person name="Duncan S.H."/>
            <person name="Flint H.J."/>
        </authorList>
    </citation>
    <scope>NUCLEOTIDE SEQUENCE</scope>
    <source>
        <strain evidence="5">CECT 8869</strain>
    </source>
</reference>
<dbReference type="Proteomes" id="UP001168579">
    <property type="component" value="Unassembled WGS sequence"/>
</dbReference>
<comment type="caution">
    <text evidence="5">The sequence shown here is derived from an EMBL/GenBank/DDBJ whole genome shotgun (WGS) entry which is preliminary data.</text>
</comment>
<dbReference type="PANTHER" id="PTHR30231:SF4">
    <property type="entry name" value="PROTEIN NEN2"/>
    <property type="match status" value="1"/>
</dbReference>
<feature type="domain" description="Exonuclease" evidence="4">
    <location>
        <begin position="34"/>
        <end position="207"/>
    </location>
</feature>
<dbReference type="Gene3D" id="3.30.420.10">
    <property type="entry name" value="Ribonuclease H-like superfamily/Ribonuclease H"/>
    <property type="match status" value="1"/>
</dbReference>
<keyword evidence="2" id="KW-0378">Hydrolase</keyword>
<evidence type="ECO:0000313" key="5">
    <source>
        <dbReference type="EMBL" id="MDO1514364.1"/>
    </source>
</evidence>
<dbReference type="EMBL" id="JAUKUC010000001">
    <property type="protein sequence ID" value="MDO1514364.1"/>
    <property type="molecule type" value="Genomic_DNA"/>
</dbReference>
<keyword evidence="1" id="KW-0540">Nuclease</keyword>
<dbReference type="GO" id="GO:0004527">
    <property type="term" value="F:exonuclease activity"/>
    <property type="evidence" value="ECO:0007669"/>
    <property type="project" value="UniProtKB-KW"/>
</dbReference>
<gene>
    <name evidence="5" type="ORF">Q2T41_17045</name>
</gene>
<evidence type="ECO:0000259" key="4">
    <source>
        <dbReference type="SMART" id="SM00479"/>
    </source>
</evidence>
<keyword evidence="3 5" id="KW-0269">Exonuclease</keyword>
<dbReference type="Pfam" id="PF00929">
    <property type="entry name" value="RNase_T"/>
    <property type="match status" value="1"/>
</dbReference>
<sequence>MALFSKKSKHLPAFWTNYENRFKEKIAADLNEITFVVLDTETTGFSFDEDRILSIGAVKIKHETIAVQEVLDVYLEQEKFNKDSVPVHGLLKNGQRNCISEINAMEQFLGYIGNAVIVAHHAGFDIGMLNMALNRNGLPNLKNKVLDTGVLYKRTLIKTYLIQPKTNYTLDELAEKFSISKKDRHTALGDAYITAVAFLKIISRLKEKRKFSVKKLLH</sequence>
<dbReference type="SMART" id="SM00479">
    <property type="entry name" value="EXOIII"/>
    <property type="match status" value="1"/>
</dbReference>
<protein>
    <submittedName>
        <fullName evidence="5">3'-5' exonuclease</fullName>
    </submittedName>
</protein>
<dbReference type="InterPro" id="IPR036397">
    <property type="entry name" value="RNaseH_sf"/>
</dbReference>